<feature type="compositionally biased region" description="Polar residues" evidence="15">
    <location>
        <begin position="421"/>
        <end position="430"/>
    </location>
</feature>
<dbReference type="Gene3D" id="2.30.30.40">
    <property type="entry name" value="SH3 Domains"/>
    <property type="match status" value="1"/>
</dbReference>
<evidence type="ECO:0000313" key="18">
    <source>
        <dbReference type="Proteomes" id="UP000732380"/>
    </source>
</evidence>
<accession>A0A9P7Q234</accession>
<comment type="caution">
    <text evidence="17">The sequence shown here is derived from an EMBL/GenBank/DDBJ whole genome shotgun (WGS) entry which is preliminary data.</text>
</comment>
<dbReference type="GO" id="GO:1990429">
    <property type="term" value="C:peroxisomal importomer complex"/>
    <property type="evidence" value="ECO:0007669"/>
    <property type="project" value="TreeGrafter"/>
</dbReference>
<dbReference type="AlphaFoldDB" id="A0A9P7Q234"/>
<evidence type="ECO:0000256" key="1">
    <source>
        <dbReference type="ARBA" id="ARBA00004549"/>
    </source>
</evidence>
<name>A0A9P7Q234_9HYPO</name>
<evidence type="ECO:0000256" key="11">
    <source>
        <dbReference type="ARBA" id="ARBA00029693"/>
    </source>
</evidence>
<dbReference type="GO" id="GO:0005778">
    <property type="term" value="C:peroxisomal membrane"/>
    <property type="evidence" value="ECO:0007669"/>
    <property type="project" value="UniProtKB-SubCell"/>
</dbReference>
<dbReference type="Pfam" id="PF04088">
    <property type="entry name" value="Peroxin-13_N"/>
    <property type="match status" value="1"/>
</dbReference>
<sequence length="430" mass="44978">MSSPPKPWEGAGAGMATPASATAALPVPTATASAAATSTSSDAPPVPDRPTSFASSVQQNAAAQSRVGGSMGGMGVGGVGTSPYSTYGGAYSSPYSSPYSRLGGMSGMSGMGGMGGYGGGMYGGYGGYGGMYGGGMYGGRGGMGPNDANSLTNRFSNGTAATFQMLEGIVTAFAGFSQMLESTYMATHSSFFAMVSVAEQFGNLRDTLGSILGIFTLMRWIRTLIAKITGRPPPADALALTPAAFARFEGRNTVLPDGTPAPARASRKPLFFFLAAAFGLPYLMSKMIRTLAASHEEEERRLHQQALEQQQPTDPSKLEFCRLLYDYLPQGNNAGLELGARKGDLVAVLAKKDPAGQPSDWWQCRARDGRQGYLPSTYLEVLKRPGQEVKAIKAPPGDVTGVSGPGEMLQEGKKEYGITSDGMQRSHFYS</sequence>
<feature type="compositionally biased region" description="Low complexity" evidence="15">
    <location>
        <begin position="28"/>
        <end position="43"/>
    </location>
</feature>
<comment type="similarity">
    <text evidence="2">Belongs to the peroxin-13 family.</text>
</comment>
<feature type="domain" description="SH3" evidence="16">
    <location>
        <begin position="316"/>
        <end position="384"/>
    </location>
</feature>
<evidence type="ECO:0000256" key="8">
    <source>
        <dbReference type="ARBA" id="ARBA00023010"/>
    </source>
</evidence>
<gene>
    <name evidence="17" type="ORF">E4U13_001626</name>
</gene>
<evidence type="ECO:0000256" key="3">
    <source>
        <dbReference type="ARBA" id="ARBA00022443"/>
    </source>
</evidence>
<comment type="subcellular location">
    <subcellularLocation>
        <location evidence="1">Peroxisome membrane</location>
        <topology evidence="1">Single-pass membrane protein</topology>
    </subcellularLocation>
</comment>
<dbReference type="InterPro" id="IPR007223">
    <property type="entry name" value="Peroxin-13_N"/>
</dbReference>
<dbReference type="FunFam" id="2.30.30.40:FF:000128">
    <property type="entry name" value="Peroxisomal membrane protein (Pex13)"/>
    <property type="match status" value="1"/>
</dbReference>
<evidence type="ECO:0000256" key="2">
    <source>
        <dbReference type="ARBA" id="ARBA00006033"/>
    </source>
</evidence>
<evidence type="ECO:0000256" key="14">
    <source>
        <dbReference type="PROSITE-ProRule" id="PRU00192"/>
    </source>
</evidence>
<protein>
    <recommendedName>
        <fullName evidence="12">Peroxisomal membrane protein PEX13</fullName>
    </recommendedName>
    <alternativeName>
        <fullName evidence="11">Peroxin-13</fullName>
    </alternativeName>
</protein>
<keyword evidence="8" id="KW-0811">Translocation</keyword>
<dbReference type="PROSITE" id="PS50002">
    <property type="entry name" value="SH3"/>
    <property type="match status" value="1"/>
</dbReference>
<keyword evidence="5" id="KW-0812">Transmembrane</keyword>
<evidence type="ECO:0000256" key="13">
    <source>
        <dbReference type="ARBA" id="ARBA00065871"/>
    </source>
</evidence>
<dbReference type="GO" id="GO:0016560">
    <property type="term" value="P:protein import into peroxisome matrix, docking"/>
    <property type="evidence" value="ECO:0007669"/>
    <property type="project" value="InterPro"/>
</dbReference>
<evidence type="ECO:0000256" key="9">
    <source>
        <dbReference type="ARBA" id="ARBA00023136"/>
    </source>
</evidence>
<evidence type="ECO:0000256" key="12">
    <source>
        <dbReference type="ARBA" id="ARBA00034535"/>
    </source>
</evidence>
<dbReference type="Pfam" id="PF07653">
    <property type="entry name" value="SH3_2"/>
    <property type="match status" value="1"/>
</dbReference>
<keyword evidence="6" id="KW-0653">Protein transport</keyword>
<dbReference type="Proteomes" id="UP000732380">
    <property type="component" value="Unassembled WGS sequence"/>
</dbReference>
<dbReference type="PANTHER" id="PTHR19332:SF1">
    <property type="entry name" value="PEROXISOMAL MEMBRANE PROTEIN PEX13"/>
    <property type="match status" value="1"/>
</dbReference>
<organism evidence="17 18">
    <name type="scientific">Claviceps humidiphila</name>
    <dbReference type="NCBI Taxonomy" id="1294629"/>
    <lineage>
        <taxon>Eukaryota</taxon>
        <taxon>Fungi</taxon>
        <taxon>Dikarya</taxon>
        <taxon>Ascomycota</taxon>
        <taxon>Pezizomycotina</taxon>
        <taxon>Sordariomycetes</taxon>
        <taxon>Hypocreomycetidae</taxon>
        <taxon>Hypocreales</taxon>
        <taxon>Clavicipitaceae</taxon>
        <taxon>Claviceps</taxon>
    </lineage>
</organism>
<proteinExistence type="inferred from homology"/>
<keyword evidence="18" id="KW-1185">Reference proteome</keyword>
<evidence type="ECO:0000256" key="6">
    <source>
        <dbReference type="ARBA" id="ARBA00022927"/>
    </source>
</evidence>
<comment type="subunit">
    <text evidence="13">Interacts (via SH3 domain) with PEX14 (via SH3-binding motif); forming the PEX13-PEX14 docking complex.</text>
</comment>
<evidence type="ECO:0000256" key="15">
    <source>
        <dbReference type="SAM" id="MobiDB-lite"/>
    </source>
</evidence>
<evidence type="ECO:0000313" key="17">
    <source>
        <dbReference type="EMBL" id="KAG6116759.1"/>
    </source>
</evidence>
<evidence type="ECO:0000256" key="5">
    <source>
        <dbReference type="ARBA" id="ARBA00022692"/>
    </source>
</evidence>
<keyword evidence="9" id="KW-0472">Membrane</keyword>
<dbReference type="SUPFAM" id="SSF50044">
    <property type="entry name" value="SH3-domain"/>
    <property type="match status" value="1"/>
</dbReference>
<feature type="region of interest" description="Disordered" evidence="15">
    <location>
        <begin position="393"/>
        <end position="430"/>
    </location>
</feature>
<keyword evidence="4" id="KW-0813">Transport</keyword>
<dbReference type="SMART" id="SM00326">
    <property type="entry name" value="SH3"/>
    <property type="match status" value="1"/>
</dbReference>
<evidence type="ECO:0000256" key="10">
    <source>
        <dbReference type="ARBA" id="ARBA00023140"/>
    </source>
</evidence>
<dbReference type="InterPro" id="IPR036028">
    <property type="entry name" value="SH3-like_dom_sf"/>
</dbReference>
<dbReference type="PANTHER" id="PTHR19332">
    <property type="entry name" value="PEROXISOMAL MEMBRANE PROTEIN PEX13"/>
    <property type="match status" value="1"/>
</dbReference>
<keyword evidence="10" id="KW-0576">Peroxisome</keyword>
<evidence type="ECO:0000259" key="16">
    <source>
        <dbReference type="PROSITE" id="PS50002"/>
    </source>
</evidence>
<dbReference type="InterPro" id="IPR001452">
    <property type="entry name" value="SH3_domain"/>
</dbReference>
<dbReference type="EMBL" id="SRQM01000166">
    <property type="protein sequence ID" value="KAG6116759.1"/>
    <property type="molecule type" value="Genomic_DNA"/>
</dbReference>
<feature type="region of interest" description="Disordered" evidence="15">
    <location>
        <begin position="28"/>
        <end position="70"/>
    </location>
</feature>
<reference evidence="17 18" key="1">
    <citation type="journal article" date="2020" name="bioRxiv">
        <title>Whole genome comparisons of ergot fungi reveals the divergence and evolution of species within the genus Claviceps are the result of varying mechanisms driving genome evolution and host range expansion.</title>
        <authorList>
            <person name="Wyka S.A."/>
            <person name="Mondo S.J."/>
            <person name="Liu M."/>
            <person name="Dettman J."/>
            <person name="Nalam V."/>
            <person name="Broders K.D."/>
        </authorList>
    </citation>
    <scope>NUCLEOTIDE SEQUENCE [LARGE SCALE GENOMIC DNA]</scope>
    <source>
        <strain evidence="17 18">LM576</strain>
    </source>
</reference>
<keyword evidence="7" id="KW-1133">Transmembrane helix</keyword>
<dbReference type="InterPro" id="IPR035463">
    <property type="entry name" value="Pex13"/>
</dbReference>
<keyword evidence="3 14" id="KW-0728">SH3 domain</keyword>
<evidence type="ECO:0000256" key="4">
    <source>
        <dbReference type="ARBA" id="ARBA00022448"/>
    </source>
</evidence>
<evidence type="ECO:0000256" key="7">
    <source>
        <dbReference type="ARBA" id="ARBA00022989"/>
    </source>
</evidence>
<feature type="compositionally biased region" description="Low complexity" evidence="15">
    <location>
        <begin position="52"/>
        <end position="68"/>
    </location>
</feature>